<keyword evidence="9" id="KW-1185">Reference proteome</keyword>
<evidence type="ECO:0000256" key="1">
    <source>
        <dbReference type="ARBA" id="ARBA00004651"/>
    </source>
</evidence>
<feature type="transmembrane region" description="Helical" evidence="7">
    <location>
        <begin position="116"/>
        <end position="136"/>
    </location>
</feature>
<evidence type="ECO:0000256" key="4">
    <source>
        <dbReference type="ARBA" id="ARBA00022989"/>
    </source>
</evidence>
<dbReference type="Proteomes" id="UP000565579">
    <property type="component" value="Unassembled WGS sequence"/>
</dbReference>
<gene>
    <name evidence="8" type="ORF">HD593_010735</name>
</gene>
<dbReference type="AlphaFoldDB" id="A0A7X0P637"/>
<evidence type="ECO:0000256" key="2">
    <source>
        <dbReference type="ARBA" id="ARBA00022475"/>
    </source>
</evidence>
<feature type="transmembrane region" description="Helical" evidence="7">
    <location>
        <begin position="276"/>
        <end position="295"/>
    </location>
</feature>
<feature type="transmembrane region" description="Helical" evidence="7">
    <location>
        <begin position="156"/>
        <end position="180"/>
    </location>
</feature>
<evidence type="ECO:0000256" key="7">
    <source>
        <dbReference type="SAM" id="Phobius"/>
    </source>
</evidence>
<organism evidence="8 9">
    <name type="scientific">Nonomuraea rubra</name>
    <dbReference type="NCBI Taxonomy" id="46180"/>
    <lineage>
        <taxon>Bacteria</taxon>
        <taxon>Bacillati</taxon>
        <taxon>Actinomycetota</taxon>
        <taxon>Actinomycetes</taxon>
        <taxon>Streptosporangiales</taxon>
        <taxon>Streptosporangiaceae</taxon>
        <taxon>Nonomuraea</taxon>
    </lineage>
</organism>
<keyword evidence="3 7" id="KW-0812">Transmembrane</keyword>
<evidence type="ECO:0000256" key="3">
    <source>
        <dbReference type="ARBA" id="ARBA00022692"/>
    </source>
</evidence>
<comment type="subcellular location">
    <subcellularLocation>
        <location evidence="1">Cell membrane</location>
        <topology evidence="1">Multi-pass membrane protein</topology>
    </subcellularLocation>
</comment>
<keyword evidence="5 7" id="KW-0472">Membrane</keyword>
<evidence type="ECO:0000313" key="8">
    <source>
        <dbReference type="EMBL" id="MBB6555940.1"/>
    </source>
</evidence>
<dbReference type="Pfam" id="PF03631">
    <property type="entry name" value="Virul_fac_BrkB"/>
    <property type="match status" value="1"/>
</dbReference>
<dbReference type="PANTHER" id="PTHR30213:SF0">
    <property type="entry name" value="UPF0761 MEMBRANE PROTEIN YIHY"/>
    <property type="match status" value="1"/>
</dbReference>
<feature type="transmembrane region" description="Helical" evidence="7">
    <location>
        <begin position="233"/>
        <end position="256"/>
    </location>
</feature>
<comment type="caution">
    <text evidence="8">The sequence shown here is derived from an EMBL/GenBank/DDBJ whole genome shotgun (WGS) entry which is preliminary data.</text>
</comment>
<evidence type="ECO:0000256" key="5">
    <source>
        <dbReference type="ARBA" id="ARBA00023136"/>
    </source>
</evidence>
<dbReference type="RefSeq" id="WP_185110439.1">
    <property type="nucleotide sequence ID" value="NZ_BAAAXY010000089.1"/>
</dbReference>
<feature type="transmembrane region" description="Helical" evidence="7">
    <location>
        <begin position="200"/>
        <end position="221"/>
    </location>
</feature>
<sequence length="362" mass="38312">MGSTVTVPQTRSMSGEELSADDAWETLRKYGGWHFVRDSFTRFRYGDGMSHSRALAFQICLAIIPGAIAVVGLSAVTHQEELGRVLRLTLSALAPGGGAEAVAQVLAGGNGTRDELALWLGLATTLAALASAMAQFERGANRIYGVERDRPFHRKYARAVVLALTAGICMITGFTVLVGGGELGDALSETYGWGAGARQAFALVRWPIGFLLALASTVTLFRASPRRRQPGHTWLAAGALVALGLWTLFTLALAAYTEYNSSFGATYGPLTAVMALLLWSFLSSIALFLGLAFAAQLEACRAGCVEPAHPDSGPTATEEREPLVGEVGSAMIGAVRGLFRRRRPARGRQDGSGARGDVNHAS</sequence>
<evidence type="ECO:0000313" key="9">
    <source>
        <dbReference type="Proteomes" id="UP000565579"/>
    </source>
</evidence>
<keyword evidence="4 7" id="KW-1133">Transmembrane helix</keyword>
<name>A0A7X0P637_9ACTN</name>
<accession>A0A7X0P637</accession>
<feature type="transmembrane region" description="Helical" evidence="7">
    <location>
        <begin position="54"/>
        <end position="76"/>
    </location>
</feature>
<evidence type="ECO:0000256" key="6">
    <source>
        <dbReference type="SAM" id="MobiDB-lite"/>
    </source>
</evidence>
<dbReference type="InterPro" id="IPR017039">
    <property type="entry name" value="Virul_fac_BrkB"/>
</dbReference>
<keyword evidence="2" id="KW-1003">Cell membrane</keyword>
<protein>
    <submittedName>
        <fullName evidence="8">YihY family inner membrane protein</fullName>
    </submittedName>
</protein>
<reference evidence="8 9" key="1">
    <citation type="submission" date="2020-08" db="EMBL/GenBank/DDBJ databases">
        <title>Sequencing the genomes of 1000 actinobacteria strains.</title>
        <authorList>
            <person name="Klenk H.-P."/>
        </authorList>
    </citation>
    <scope>NUCLEOTIDE SEQUENCE [LARGE SCALE GENOMIC DNA]</scope>
    <source>
        <strain evidence="8 9">DSM 43768</strain>
    </source>
</reference>
<dbReference type="PANTHER" id="PTHR30213">
    <property type="entry name" value="INNER MEMBRANE PROTEIN YHJD"/>
    <property type="match status" value="1"/>
</dbReference>
<proteinExistence type="predicted"/>
<feature type="region of interest" description="Disordered" evidence="6">
    <location>
        <begin position="338"/>
        <end position="362"/>
    </location>
</feature>
<dbReference type="EMBL" id="JACHMI010000001">
    <property type="protein sequence ID" value="MBB6555940.1"/>
    <property type="molecule type" value="Genomic_DNA"/>
</dbReference>
<dbReference type="GO" id="GO:0005886">
    <property type="term" value="C:plasma membrane"/>
    <property type="evidence" value="ECO:0007669"/>
    <property type="project" value="UniProtKB-SubCell"/>
</dbReference>